<organism evidence="1">
    <name type="scientific">Trepomonas sp. PC1</name>
    <dbReference type="NCBI Taxonomy" id="1076344"/>
    <lineage>
        <taxon>Eukaryota</taxon>
        <taxon>Metamonada</taxon>
        <taxon>Diplomonadida</taxon>
        <taxon>Hexamitidae</taxon>
        <taxon>Hexamitinae</taxon>
        <taxon>Trepomonas</taxon>
    </lineage>
</organism>
<feature type="non-terminal residue" evidence="1">
    <location>
        <position position="153"/>
    </location>
</feature>
<name>A0A146K3X1_9EUKA</name>
<protein>
    <submittedName>
        <fullName evidence="1">Leucine rich repeats-containing protein</fullName>
    </submittedName>
</protein>
<proteinExistence type="predicted"/>
<dbReference type="AlphaFoldDB" id="A0A146K3X1"/>
<accession>A0A146K3X1</accession>
<dbReference type="InterPro" id="IPR026906">
    <property type="entry name" value="LRR_5"/>
</dbReference>
<dbReference type="Pfam" id="PF13306">
    <property type="entry name" value="LRR_5"/>
    <property type="match status" value="1"/>
</dbReference>
<evidence type="ECO:0000313" key="1">
    <source>
        <dbReference type="EMBL" id="JAP90585.1"/>
    </source>
</evidence>
<sequence>LIRIGRKSFANCYYLQRFRAPQLQFIGIQAFESCGLTSIDTPAIKIDSYAFCNSGLVQIKCLNCNNIGENCFATSDLQRIIAPKAKVLQNAFKNCIRVEFQGEQQFQENVFNTQNLEMLEVDFKLFVRKKIMKQQRRKAKLYGLVFKILQSKL</sequence>
<dbReference type="Gene3D" id="3.80.10.10">
    <property type="entry name" value="Ribonuclease Inhibitor"/>
    <property type="match status" value="1"/>
</dbReference>
<reference evidence="1" key="1">
    <citation type="submission" date="2015-07" db="EMBL/GenBank/DDBJ databases">
        <title>Adaptation to a free-living lifestyle via gene acquisitions in the diplomonad Trepomonas sp. PC1.</title>
        <authorList>
            <person name="Xu F."/>
            <person name="Jerlstrom-Hultqvist J."/>
            <person name="Kolisko M."/>
            <person name="Simpson A.G.B."/>
            <person name="Roger A.J."/>
            <person name="Svard S.G."/>
            <person name="Andersson J.O."/>
        </authorList>
    </citation>
    <scope>NUCLEOTIDE SEQUENCE</scope>
    <source>
        <strain evidence="1">PC1</strain>
    </source>
</reference>
<gene>
    <name evidence="1" type="ORF">TPC1_20116</name>
</gene>
<dbReference type="EMBL" id="GDID01006021">
    <property type="protein sequence ID" value="JAP90585.1"/>
    <property type="molecule type" value="Transcribed_RNA"/>
</dbReference>
<dbReference type="InterPro" id="IPR032675">
    <property type="entry name" value="LRR_dom_sf"/>
</dbReference>
<feature type="non-terminal residue" evidence="1">
    <location>
        <position position="1"/>
    </location>
</feature>